<dbReference type="Pfam" id="PF08402">
    <property type="entry name" value="TOBE_2"/>
    <property type="match status" value="1"/>
</dbReference>
<evidence type="ECO:0000313" key="10">
    <source>
        <dbReference type="EMBL" id="PSJ61729.1"/>
    </source>
</evidence>
<evidence type="ECO:0000256" key="7">
    <source>
        <dbReference type="ARBA" id="ARBA00022967"/>
    </source>
</evidence>
<dbReference type="Gene3D" id="2.40.50.140">
    <property type="entry name" value="Nucleic acid-binding proteins"/>
    <property type="match status" value="1"/>
</dbReference>
<organism evidence="10 11">
    <name type="scientific">Kumtagia ephedrae</name>
    <dbReference type="NCBI Taxonomy" id="2116701"/>
    <lineage>
        <taxon>Bacteria</taxon>
        <taxon>Pseudomonadati</taxon>
        <taxon>Pseudomonadota</taxon>
        <taxon>Alphaproteobacteria</taxon>
        <taxon>Hyphomicrobiales</taxon>
        <taxon>Phyllobacteriaceae</taxon>
        <taxon>Kumtagia</taxon>
    </lineage>
</organism>
<keyword evidence="4" id="KW-1003">Cell membrane</keyword>
<dbReference type="Pfam" id="PF00005">
    <property type="entry name" value="ABC_tran"/>
    <property type="match status" value="1"/>
</dbReference>
<dbReference type="RefSeq" id="WP_106771837.1">
    <property type="nucleotide sequence ID" value="NZ_PXYK01000007.1"/>
</dbReference>
<evidence type="ECO:0000256" key="3">
    <source>
        <dbReference type="ARBA" id="ARBA00022448"/>
    </source>
</evidence>
<dbReference type="InterPro" id="IPR003593">
    <property type="entry name" value="AAA+_ATPase"/>
</dbReference>
<evidence type="ECO:0000256" key="1">
    <source>
        <dbReference type="ARBA" id="ARBA00004417"/>
    </source>
</evidence>
<dbReference type="SMART" id="SM00382">
    <property type="entry name" value="AAA"/>
    <property type="match status" value="1"/>
</dbReference>
<dbReference type="GO" id="GO:0055052">
    <property type="term" value="C:ATP-binding cassette (ABC) transporter complex, substrate-binding subunit-containing"/>
    <property type="evidence" value="ECO:0007669"/>
    <property type="project" value="TreeGrafter"/>
</dbReference>
<dbReference type="InterPro" id="IPR003439">
    <property type="entry name" value="ABC_transporter-like_ATP-bd"/>
</dbReference>
<evidence type="ECO:0000259" key="9">
    <source>
        <dbReference type="PROSITE" id="PS50893"/>
    </source>
</evidence>
<keyword evidence="11" id="KW-1185">Reference proteome</keyword>
<accession>A0A2P7SGV7</accession>
<dbReference type="InterPro" id="IPR013611">
    <property type="entry name" value="Transp-assoc_OB_typ2"/>
</dbReference>
<dbReference type="SUPFAM" id="SSF50331">
    <property type="entry name" value="MOP-like"/>
    <property type="match status" value="1"/>
</dbReference>
<dbReference type="PROSITE" id="PS50893">
    <property type="entry name" value="ABC_TRANSPORTER_2"/>
    <property type="match status" value="1"/>
</dbReference>
<reference evidence="10 11" key="1">
    <citation type="submission" date="2018-03" db="EMBL/GenBank/DDBJ databases">
        <title>The draft genome of Mesorhizobium sp. 6GN-30.</title>
        <authorList>
            <person name="Liu L."/>
            <person name="Li L."/>
            <person name="Wang T."/>
            <person name="Zhang X."/>
            <person name="Liang L."/>
        </authorList>
    </citation>
    <scope>NUCLEOTIDE SEQUENCE [LARGE SCALE GENOMIC DNA]</scope>
    <source>
        <strain evidence="10 11">6GN30</strain>
    </source>
</reference>
<keyword evidence="6 10" id="KW-0067">ATP-binding</keyword>
<proteinExistence type="inferred from homology"/>
<dbReference type="Gene3D" id="2.40.50.100">
    <property type="match status" value="1"/>
</dbReference>
<dbReference type="AlphaFoldDB" id="A0A2P7SGV7"/>
<dbReference type="PROSITE" id="PS00211">
    <property type="entry name" value="ABC_TRANSPORTER_1"/>
    <property type="match status" value="1"/>
</dbReference>
<protein>
    <submittedName>
        <fullName evidence="10">ABC transporter ATP-binding protein</fullName>
    </submittedName>
</protein>
<dbReference type="SUPFAM" id="SSF52540">
    <property type="entry name" value="P-loop containing nucleoside triphosphate hydrolases"/>
    <property type="match status" value="1"/>
</dbReference>
<evidence type="ECO:0000313" key="11">
    <source>
        <dbReference type="Proteomes" id="UP000241229"/>
    </source>
</evidence>
<dbReference type="InterPro" id="IPR027417">
    <property type="entry name" value="P-loop_NTPase"/>
</dbReference>
<keyword evidence="3" id="KW-0813">Transport</keyword>
<dbReference type="GO" id="GO:0005524">
    <property type="term" value="F:ATP binding"/>
    <property type="evidence" value="ECO:0007669"/>
    <property type="project" value="UniProtKB-KW"/>
</dbReference>
<dbReference type="PANTHER" id="PTHR43875:SF15">
    <property type="entry name" value="TREHALOSE IMPORT ATP-BINDING PROTEIN SUGC"/>
    <property type="match status" value="1"/>
</dbReference>
<evidence type="ECO:0000256" key="5">
    <source>
        <dbReference type="ARBA" id="ARBA00022741"/>
    </source>
</evidence>
<comment type="subcellular location">
    <subcellularLocation>
        <location evidence="1">Cell inner membrane</location>
        <topology evidence="1">Peripheral membrane protein</topology>
    </subcellularLocation>
</comment>
<feature type="domain" description="ABC transporter" evidence="9">
    <location>
        <begin position="2"/>
        <end position="233"/>
    </location>
</feature>
<keyword evidence="5" id="KW-0547">Nucleotide-binding</keyword>
<dbReference type="Proteomes" id="UP000241229">
    <property type="component" value="Unassembled WGS sequence"/>
</dbReference>
<dbReference type="FunFam" id="3.40.50.300:FF:000042">
    <property type="entry name" value="Maltose/maltodextrin ABC transporter, ATP-binding protein"/>
    <property type="match status" value="1"/>
</dbReference>
<dbReference type="InterPro" id="IPR008995">
    <property type="entry name" value="Mo/tungstate-bd_C_term_dom"/>
</dbReference>
<comment type="caution">
    <text evidence="10">The sequence shown here is derived from an EMBL/GenBank/DDBJ whole genome shotgun (WGS) entry which is preliminary data.</text>
</comment>
<dbReference type="GO" id="GO:0016887">
    <property type="term" value="F:ATP hydrolysis activity"/>
    <property type="evidence" value="ECO:0007669"/>
    <property type="project" value="InterPro"/>
</dbReference>
<dbReference type="InterPro" id="IPR017871">
    <property type="entry name" value="ABC_transporter-like_CS"/>
</dbReference>
<dbReference type="GO" id="GO:0140359">
    <property type="term" value="F:ABC-type transporter activity"/>
    <property type="evidence" value="ECO:0007669"/>
    <property type="project" value="UniProtKB-ARBA"/>
</dbReference>
<dbReference type="InterPro" id="IPR047641">
    <property type="entry name" value="ABC_transpr_MalK/UgpC-like"/>
</dbReference>
<name>A0A2P7SGV7_9HYPH</name>
<keyword evidence="7" id="KW-1278">Translocase</keyword>
<keyword evidence="8" id="KW-0472">Membrane</keyword>
<gene>
    <name evidence="10" type="ORF">C7I84_08985</name>
</gene>
<dbReference type="PANTHER" id="PTHR43875">
    <property type="entry name" value="MALTODEXTRIN IMPORT ATP-BINDING PROTEIN MSMX"/>
    <property type="match status" value="1"/>
</dbReference>
<evidence type="ECO:0000256" key="4">
    <source>
        <dbReference type="ARBA" id="ARBA00022475"/>
    </source>
</evidence>
<evidence type="ECO:0000256" key="8">
    <source>
        <dbReference type="ARBA" id="ARBA00023136"/>
    </source>
</evidence>
<dbReference type="OrthoDB" id="8433651at2"/>
<dbReference type="Gene3D" id="3.40.50.300">
    <property type="entry name" value="P-loop containing nucleotide triphosphate hydrolases"/>
    <property type="match status" value="1"/>
</dbReference>
<dbReference type="InterPro" id="IPR012340">
    <property type="entry name" value="NA-bd_OB-fold"/>
</dbReference>
<evidence type="ECO:0000256" key="2">
    <source>
        <dbReference type="ARBA" id="ARBA00005417"/>
    </source>
</evidence>
<evidence type="ECO:0000256" key="6">
    <source>
        <dbReference type="ARBA" id="ARBA00022840"/>
    </source>
</evidence>
<dbReference type="EMBL" id="PXYK01000007">
    <property type="protein sequence ID" value="PSJ61729.1"/>
    <property type="molecule type" value="Genomic_DNA"/>
</dbReference>
<comment type="similarity">
    <text evidence="2">Belongs to the ABC transporter superfamily.</text>
</comment>
<sequence>MYELKSVHKRYGLSKVALRKIDLTVRDREFLVIYGPAGAGKSTILNILAGIARPTSGDVLRDGESIMHVPPEKRDAAMAFENYALYSHISVGENLAFPLHARGMNRADIDQRVKRISGILGIGHLLDRRPGFLSGGQRQRVALGRAIIRPADIYLLDEPVGHLDAKLRHKIRAELKALAEDLSATVVFTTTSSREALALGDRVAVLNSGRIEQIGTPADLYHRPANAFVASFVGDPPMSFISVEPRRGGDRVAFVTPDGMPVAALATDAVAGLRDEPGSTIQVGFRSNEVRLAEAGDPGTLRGRVDVIENLGYVKIALVGIGSDQVSVSFPTGKRLSVGETVAIAFPRDAVHLFQNARAIAHAAPSA</sequence>